<gene>
    <name evidence="2" type="ORF">Psuf_035350</name>
</gene>
<feature type="domain" description="Xaa-Pro dipeptidyl-peptidase C-terminal" evidence="1">
    <location>
        <begin position="1"/>
        <end position="122"/>
    </location>
</feature>
<reference evidence="2 3" key="2">
    <citation type="submission" date="2020-03" db="EMBL/GenBank/DDBJ databases">
        <authorList>
            <person name="Ichikawa N."/>
            <person name="Kimura A."/>
            <person name="Kitahashi Y."/>
            <person name="Uohara A."/>
        </authorList>
    </citation>
    <scope>NUCLEOTIDE SEQUENCE [LARGE SCALE GENOMIC DNA]</scope>
    <source>
        <strain evidence="2 3">NBRC 105367</strain>
    </source>
</reference>
<dbReference type="SMART" id="SM00939">
    <property type="entry name" value="PepX_C"/>
    <property type="match status" value="1"/>
</dbReference>
<organism evidence="2 3">
    <name type="scientific">Phytohabitans suffuscus</name>
    <dbReference type="NCBI Taxonomy" id="624315"/>
    <lineage>
        <taxon>Bacteria</taxon>
        <taxon>Bacillati</taxon>
        <taxon>Actinomycetota</taxon>
        <taxon>Actinomycetes</taxon>
        <taxon>Micromonosporales</taxon>
        <taxon>Micromonosporaceae</taxon>
    </lineage>
</organism>
<dbReference type="InterPro" id="IPR008979">
    <property type="entry name" value="Galactose-bd-like_sf"/>
</dbReference>
<dbReference type="InterPro" id="IPR013736">
    <property type="entry name" value="Xaa-Pro_dipept_C"/>
</dbReference>
<dbReference type="SUPFAM" id="SSF49785">
    <property type="entry name" value="Galactose-binding domain-like"/>
    <property type="match status" value="1"/>
</dbReference>
<evidence type="ECO:0000313" key="3">
    <source>
        <dbReference type="Proteomes" id="UP000503011"/>
    </source>
</evidence>
<reference evidence="2 3" key="1">
    <citation type="submission" date="2020-03" db="EMBL/GenBank/DDBJ databases">
        <title>Whole genome shotgun sequence of Phytohabitans suffuscus NBRC 105367.</title>
        <authorList>
            <person name="Komaki H."/>
            <person name="Tamura T."/>
        </authorList>
    </citation>
    <scope>NUCLEOTIDE SEQUENCE [LARGE SCALE GENOMIC DNA]</scope>
    <source>
        <strain evidence="2 3">NBRC 105367</strain>
    </source>
</reference>
<dbReference type="Pfam" id="PF08530">
    <property type="entry name" value="PepX_C"/>
    <property type="match status" value="1"/>
</dbReference>
<dbReference type="KEGG" id="psuu:Psuf_035350"/>
<evidence type="ECO:0000313" key="2">
    <source>
        <dbReference type="EMBL" id="BCB86222.1"/>
    </source>
</evidence>
<sequence length="134" mass="14858">MLTGDVRISGRPEMRLRLAIDNKPGANLTAYLVDYGPPGSTAAPFVVTRGWMDPQNRRSADRSEPVRTGKLYDYRWTMQPKDYVFQAGHRIGVVVFSTDQEYTLLPLGGTRLRVATSDSEVRIPVVGGRSALGF</sequence>
<dbReference type="EMBL" id="AP022871">
    <property type="protein sequence ID" value="BCB86222.1"/>
    <property type="molecule type" value="Genomic_DNA"/>
</dbReference>
<keyword evidence="3" id="KW-1185">Reference proteome</keyword>
<accession>A0A6F8YJE1</accession>
<dbReference type="GO" id="GO:0008239">
    <property type="term" value="F:dipeptidyl-peptidase activity"/>
    <property type="evidence" value="ECO:0007669"/>
    <property type="project" value="InterPro"/>
</dbReference>
<name>A0A6F8YJE1_9ACTN</name>
<evidence type="ECO:0000259" key="1">
    <source>
        <dbReference type="SMART" id="SM00939"/>
    </source>
</evidence>
<dbReference type="Proteomes" id="UP000503011">
    <property type="component" value="Chromosome"/>
</dbReference>
<proteinExistence type="predicted"/>
<dbReference type="Gene3D" id="2.60.120.260">
    <property type="entry name" value="Galactose-binding domain-like"/>
    <property type="match status" value="1"/>
</dbReference>
<protein>
    <recommendedName>
        <fullName evidence="1">Xaa-Pro dipeptidyl-peptidase C-terminal domain-containing protein</fullName>
    </recommendedName>
</protein>
<dbReference type="AlphaFoldDB" id="A0A6F8YJE1"/>